<name>A0A1Y2EY93_9BASI</name>
<proteinExistence type="predicted"/>
<sequence>TEVYQKPMNSYQYIPWLSFHPVWVKASFVHGVLLAYVRSSSRYDDFLGSRLKFYYRLRARGYPPRWLNKQFFLVDWHRDRASTLVDRIKAAPLDRGPLIYKVEYNPVWDYVDMPLVWKQTFGRVAKDDLPSLLGDRPSPVRPFRKPRSLGDLLNGLNKRALSGYQ</sequence>
<dbReference type="InterPro" id="IPR058912">
    <property type="entry name" value="HTH_animal"/>
</dbReference>
<dbReference type="EMBL" id="MCGR01000034">
    <property type="protein sequence ID" value="ORY76579.1"/>
    <property type="molecule type" value="Genomic_DNA"/>
</dbReference>
<dbReference type="InParanoid" id="A0A1Y2EY93"/>
<dbReference type="Pfam" id="PF26215">
    <property type="entry name" value="HTH_animal"/>
    <property type="match status" value="1"/>
</dbReference>
<dbReference type="AlphaFoldDB" id="A0A1Y2EY93"/>
<evidence type="ECO:0000313" key="3">
    <source>
        <dbReference type="Proteomes" id="UP000193467"/>
    </source>
</evidence>
<organism evidence="2 3">
    <name type="scientific">Leucosporidium creatinivorum</name>
    <dbReference type="NCBI Taxonomy" id="106004"/>
    <lineage>
        <taxon>Eukaryota</taxon>
        <taxon>Fungi</taxon>
        <taxon>Dikarya</taxon>
        <taxon>Basidiomycota</taxon>
        <taxon>Pucciniomycotina</taxon>
        <taxon>Microbotryomycetes</taxon>
        <taxon>Leucosporidiales</taxon>
        <taxon>Leucosporidium</taxon>
    </lineage>
</organism>
<reference evidence="2 3" key="1">
    <citation type="submission" date="2016-07" db="EMBL/GenBank/DDBJ databases">
        <title>Pervasive Adenine N6-methylation of Active Genes in Fungi.</title>
        <authorList>
            <consortium name="DOE Joint Genome Institute"/>
            <person name="Mondo S.J."/>
            <person name="Dannebaum R.O."/>
            <person name="Kuo R.C."/>
            <person name="Labutti K."/>
            <person name="Haridas S."/>
            <person name="Kuo A."/>
            <person name="Salamov A."/>
            <person name="Ahrendt S.R."/>
            <person name="Lipzen A."/>
            <person name="Sullivan W."/>
            <person name="Andreopoulos W.B."/>
            <person name="Clum A."/>
            <person name="Lindquist E."/>
            <person name="Daum C."/>
            <person name="Ramamoorthy G.K."/>
            <person name="Gryganskyi A."/>
            <person name="Culley D."/>
            <person name="Magnuson J.K."/>
            <person name="James T.Y."/>
            <person name="O'Malley M.A."/>
            <person name="Stajich J.E."/>
            <person name="Spatafora J.W."/>
            <person name="Visel A."/>
            <person name="Grigoriev I.V."/>
        </authorList>
    </citation>
    <scope>NUCLEOTIDE SEQUENCE [LARGE SCALE GENOMIC DNA]</scope>
    <source>
        <strain evidence="2 3">62-1032</strain>
    </source>
</reference>
<dbReference type="OrthoDB" id="5590007at2759"/>
<gene>
    <name evidence="2" type="ORF">BCR35DRAFT_256241</name>
</gene>
<dbReference type="STRING" id="106004.A0A1Y2EY93"/>
<dbReference type="Proteomes" id="UP000193467">
    <property type="component" value="Unassembled WGS sequence"/>
</dbReference>
<comment type="caution">
    <text evidence="2">The sequence shown here is derived from an EMBL/GenBank/DDBJ whole genome shotgun (WGS) entry which is preliminary data.</text>
</comment>
<protein>
    <recommendedName>
        <fullName evidence="1">Helix-turn-helix domain-containing protein</fullName>
    </recommendedName>
</protein>
<feature type="non-terminal residue" evidence="2">
    <location>
        <position position="165"/>
    </location>
</feature>
<evidence type="ECO:0000259" key="1">
    <source>
        <dbReference type="Pfam" id="PF26215"/>
    </source>
</evidence>
<feature type="domain" description="Helix-turn-helix" evidence="1">
    <location>
        <begin position="12"/>
        <end position="71"/>
    </location>
</feature>
<evidence type="ECO:0000313" key="2">
    <source>
        <dbReference type="EMBL" id="ORY76579.1"/>
    </source>
</evidence>
<accession>A0A1Y2EY93</accession>
<feature type="non-terminal residue" evidence="2">
    <location>
        <position position="1"/>
    </location>
</feature>
<keyword evidence="3" id="KW-1185">Reference proteome</keyword>